<evidence type="ECO:0008006" key="4">
    <source>
        <dbReference type="Google" id="ProtNLM"/>
    </source>
</evidence>
<dbReference type="RefSeq" id="WP_377246333.1">
    <property type="nucleotide sequence ID" value="NZ_JBHLXP010000004.1"/>
</dbReference>
<feature type="chain" id="PRO_5045612262" description="Porin" evidence="1">
    <location>
        <begin position="25"/>
        <end position="412"/>
    </location>
</feature>
<evidence type="ECO:0000313" key="2">
    <source>
        <dbReference type="EMBL" id="MFC0049794.1"/>
    </source>
</evidence>
<accession>A0ABV6BHB3</accession>
<dbReference type="Proteomes" id="UP001589813">
    <property type="component" value="Unassembled WGS sequence"/>
</dbReference>
<sequence length="412" mass="46088">MSWWYPTMALVLSASLSFSTSVQAAQPDLQYRVLGSNAKGDSRLRGPQHQQLLLQTLDLQWQNQLGTNQQFQLASTLWRTDPQQPAGATSKQKLEFSEAYWSIDEGNWSFSAGKRKRDFDVNYGLRPLDLFSPTDTLALYTVVAPGVWQAAADWFGADNAWTLLCNQTEQVFRRYGQTLPASTGCGARYYQQAGDLEWQALAHYDEDIGWRVGASQVWVLNAGLALQGSLLWQQHYWTNHWIKWPTSQQPAGAGVGTGIDRPLADALQQQGAWQLSTGLNYTAAAGWNLILEYSYDGQASADRDWQALQQRLQGPALQTRERQSSLQLFSGRQLTRQQWLLHLRAEGDWHPSLTLLYQPAVTGLLISGAVSYSVSDQFKINLGIKHFAGPADSSFRLLGKKHEVVAGAQYAF</sequence>
<protein>
    <recommendedName>
        <fullName evidence="4">Porin</fullName>
    </recommendedName>
</protein>
<name>A0ABV6BHB3_9GAMM</name>
<keyword evidence="1" id="KW-0732">Signal</keyword>
<evidence type="ECO:0000256" key="1">
    <source>
        <dbReference type="SAM" id="SignalP"/>
    </source>
</evidence>
<proteinExistence type="predicted"/>
<feature type="signal peptide" evidence="1">
    <location>
        <begin position="1"/>
        <end position="24"/>
    </location>
</feature>
<organism evidence="2 3">
    <name type="scientific">Rheinheimera tilapiae</name>
    <dbReference type="NCBI Taxonomy" id="875043"/>
    <lineage>
        <taxon>Bacteria</taxon>
        <taxon>Pseudomonadati</taxon>
        <taxon>Pseudomonadota</taxon>
        <taxon>Gammaproteobacteria</taxon>
        <taxon>Chromatiales</taxon>
        <taxon>Chromatiaceae</taxon>
        <taxon>Rheinheimera</taxon>
    </lineage>
</organism>
<keyword evidence="3" id="KW-1185">Reference proteome</keyword>
<comment type="caution">
    <text evidence="2">The sequence shown here is derived from an EMBL/GenBank/DDBJ whole genome shotgun (WGS) entry which is preliminary data.</text>
</comment>
<gene>
    <name evidence="2" type="ORF">ACFFJP_15955</name>
</gene>
<evidence type="ECO:0000313" key="3">
    <source>
        <dbReference type="Proteomes" id="UP001589813"/>
    </source>
</evidence>
<dbReference type="EMBL" id="JBHLXP010000004">
    <property type="protein sequence ID" value="MFC0049794.1"/>
    <property type="molecule type" value="Genomic_DNA"/>
</dbReference>
<reference evidence="2 3" key="1">
    <citation type="submission" date="2024-09" db="EMBL/GenBank/DDBJ databases">
        <authorList>
            <person name="Sun Q."/>
            <person name="Mori K."/>
        </authorList>
    </citation>
    <scope>NUCLEOTIDE SEQUENCE [LARGE SCALE GENOMIC DNA]</scope>
    <source>
        <strain evidence="2 3">KCTC 23315</strain>
    </source>
</reference>